<keyword evidence="2" id="KW-1185">Reference proteome</keyword>
<organism evidence="1 2">
    <name type="scientific">Talaromyces rugulosus</name>
    <name type="common">Penicillium rugulosum</name>
    <dbReference type="NCBI Taxonomy" id="121627"/>
    <lineage>
        <taxon>Eukaryota</taxon>
        <taxon>Fungi</taxon>
        <taxon>Dikarya</taxon>
        <taxon>Ascomycota</taxon>
        <taxon>Pezizomycotina</taxon>
        <taxon>Eurotiomycetes</taxon>
        <taxon>Eurotiomycetidae</taxon>
        <taxon>Eurotiales</taxon>
        <taxon>Trichocomaceae</taxon>
        <taxon>Talaromyces</taxon>
        <taxon>Talaromyces sect. Islandici</taxon>
    </lineage>
</organism>
<gene>
    <name evidence="1" type="ORF">TRUGW13939_11060</name>
</gene>
<dbReference type="OrthoDB" id="2831558at2759"/>
<proteinExistence type="predicted"/>
<dbReference type="GeneID" id="55998539"/>
<dbReference type="AlphaFoldDB" id="A0A7H8RD16"/>
<dbReference type="KEGG" id="trg:TRUGW13939_11060"/>
<name>A0A7H8RD16_TALRU</name>
<evidence type="ECO:0000313" key="2">
    <source>
        <dbReference type="Proteomes" id="UP000509510"/>
    </source>
</evidence>
<evidence type="ECO:0008006" key="3">
    <source>
        <dbReference type="Google" id="ProtNLM"/>
    </source>
</evidence>
<dbReference type="Proteomes" id="UP000509510">
    <property type="component" value="Chromosome VI"/>
</dbReference>
<dbReference type="PANTHER" id="PTHR36091:SF1">
    <property type="entry name" value="ALTERED INHERITANCE OF MITOCHONDRIA PROTEIN 9, MITOCHONDRIAL"/>
    <property type="match status" value="1"/>
</dbReference>
<dbReference type="EMBL" id="CP055903">
    <property type="protein sequence ID" value="QKX63888.1"/>
    <property type="molecule type" value="Genomic_DNA"/>
</dbReference>
<accession>A0A7H8RD16</accession>
<protein>
    <recommendedName>
        <fullName evidence="3">Phosphotransferase enzyme family protein</fullName>
    </recommendedName>
</protein>
<evidence type="ECO:0000313" key="1">
    <source>
        <dbReference type="EMBL" id="QKX63888.1"/>
    </source>
</evidence>
<dbReference type="RefSeq" id="XP_035350062.1">
    <property type="nucleotide sequence ID" value="XM_035494169.1"/>
</dbReference>
<sequence length="211" mass="25049">MNIIDWQFTLIMPAFMQAQWPSFITPPDDYEIGMVKPELPPNFDAMDSNEKSYALTERNRALLSKCYEAALAKNHLSSYLALTRVDSDLRQLFTYCENTTRDGIVPLRDYLIHISEKWSEMGFNESYPYLMTDDDLSKHELELSRYKDWQTLKGYTQELLQSDTDGWISPQLDFQKVSERHNELYKLYMEREIEELSEEDAKNLWYYVDES</sequence>
<dbReference type="InterPro" id="IPR051035">
    <property type="entry name" value="Mito_inheritance_9"/>
</dbReference>
<reference evidence="2" key="1">
    <citation type="submission" date="2020-06" db="EMBL/GenBank/DDBJ databases">
        <title>A chromosome-scale genome assembly of Talaromyces rugulosus W13939.</title>
        <authorList>
            <person name="Wang B."/>
            <person name="Guo L."/>
            <person name="Ye K."/>
            <person name="Wang L."/>
        </authorList>
    </citation>
    <scope>NUCLEOTIDE SEQUENCE [LARGE SCALE GENOMIC DNA]</scope>
    <source>
        <strain evidence="2">W13939</strain>
    </source>
</reference>
<dbReference type="PANTHER" id="PTHR36091">
    <property type="entry name" value="ALTERED INHERITANCE OF MITOCHONDRIA PROTEIN 9, MITOCHONDRIAL"/>
    <property type="match status" value="1"/>
</dbReference>
<dbReference type="GO" id="GO:0005739">
    <property type="term" value="C:mitochondrion"/>
    <property type="evidence" value="ECO:0007669"/>
    <property type="project" value="TreeGrafter"/>
</dbReference>